<dbReference type="AlphaFoldDB" id="A0A1G7RVQ2"/>
<feature type="transmembrane region" description="Helical" evidence="1">
    <location>
        <begin position="75"/>
        <end position="104"/>
    </location>
</feature>
<feature type="transmembrane region" description="Helical" evidence="1">
    <location>
        <begin position="125"/>
        <end position="149"/>
    </location>
</feature>
<feature type="transmembrane region" description="Helical" evidence="1">
    <location>
        <begin position="169"/>
        <end position="192"/>
    </location>
</feature>
<dbReference type="STRING" id="1082479.SAMN05216241_10615"/>
<keyword evidence="3" id="KW-1185">Reference proteome</keyword>
<reference evidence="2 3" key="1">
    <citation type="submission" date="2016-10" db="EMBL/GenBank/DDBJ databases">
        <authorList>
            <person name="de Groot N.N."/>
        </authorList>
    </citation>
    <scope>NUCLEOTIDE SEQUENCE [LARGE SCALE GENOMIC DNA]</scope>
    <source>
        <strain evidence="2 3">DSM 25584</strain>
    </source>
</reference>
<keyword evidence="1" id="KW-0472">Membrane</keyword>
<sequence length="227" mass="26312">MMSEENPIKVLREDKFSDLYKLYSSIPKSKFNFLFPIIISLILLVSLLIVVYYYVPIRNLSTDIGHIMQELSSDIIIICSSILALWLTAFTIFTTFANTELFVFMNQKVRSDARGPNISELKYTIVIFIGVVTHFLTLLITSLFIKYTVSQNGIITDILTRVCYQPLRWYGFVVLVVFCAYVGYITYVMALIKSLVYNIYAFVAVGIEYEGARRRRNNMWPFSDKFK</sequence>
<dbReference type="Proteomes" id="UP000199415">
    <property type="component" value="Unassembled WGS sequence"/>
</dbReference>
<protein>
    <submittedName>
        <fullName evidence="2">Uncharacterized protein</fullName>
    </submittedName>
</protein>
<keyword evidence="1" id="KW-1133">Transmembrane helix</keyword>
<evidence type="ECO:0000313" key="2">
    <source>
        <dbReference type="EMBL" id="SDG14818.1"/>
    </source>
</evidence>
<keyword evidence="1" id="KW-0812">Transmembrane</keyword>
<feature type="transmembrane region" description="Helical" evidence="1">
    <location>
        <begin position="31"/>
        <end position="55"/>
    </location>
</feature>
<dbReference type="EMBL" id="FNCE01000006">
    <property type="protein sequence ID" value="SDG14818.1"/>
    <property type="molecule type" value="Genomic_DNA"/>
</dbReference>
<accession>A0A1G7RVQ2</accession>
<organism evidence="2 3">
    <name type="scientific">Limimonas halophila</name>
    <dbReference type="NCBI Taxonomy" id="1082479"/>
    <lineage>
        <taxon>Bacteria</taxon>
        <taxon>Pseudomonadati</taxon>
        <taxon>Pseudomonadota</taxon>
        <taxon>Alphaproteobacteria</taxon>
        <taxon>Rhodospirillales</taxon>
        <taxon>Rhodovibrionaceae</taxon>
        <taxon>Limimonas</taxon>
    </lineage>
</organism>
<gene>
    <name evidence="2" type="ORF">SAMN05216241_10615</name>
</gene>
<proteinExistence type="predicted"/>
<name>A0A1G7RVQ2_9PROT</name>
<evidence type="ECO:0000313" key="3">
    <source>
        <dbReference type="Proteomes" id="UP000199415"/>
    </source>
</evidence>
<evidence type="ECO:0000256" key="1">
    <source>
        <dbReference type="SAM" id="Phobius"/>
    </source>
</evidence>